<feature type="region of interest" description="Disordered" evidence="1">
    <location>
        <begin position="574"/>
        <end position="600"/>
    </location>
</feature>
<name>A0A7N0ZR56_KALFE</name>
<evidence type="ECO:0000313" key="3">
    <source>
        <dbReference type="Proteomes" id="UP000594263"/>
    </source>
</evidence>
<dbReference type="Proteomes" id="UP000594263">
    <property type="component" value="Unplaced"/>
</dbReference>
<feature type="region of interest" description="Disordered" evidence="1">
    <location>
        <begin position="889"/>
        <end position="909"/>
    </location>
</feature>
<feature type="region of interest" description="Disordered" evidence="1">
    <location>
        <begin position="495"/>
        <end position="537"/>
    </location>
</feature>
<feature type="compositionally biased region" description="Polar residues" evidence="1">
    <location>
        <begin position="276"/>
        <end position="292"/>
    </location>
</feature>
<feature type="region of interest" description="Disordered" evidence="1">
    <location>
        <begin position="227"/>
        <end position="246"/>
    </location>
</feature>
<feature type="compositionally biased region" description="Polar residues" evidence="1">
    <location>
        <begin position="497"/>
        <end position="515"/>
    </location>
</feature>
<feature type="compositionally biased region" description="Polar residues" evidence="1">
    <location>
        <begin position="650"/>
        <end position="659"/>
    </location>
</feature>
<dbReference type="OMA" id="KNSWPPK"/>
<feature type="compositionally biased region" description="Polar residues" evidence="1">
    <location>
        <begin position="707"/>
        <end position="743"/>
    </location>
</feature>
<accession>A0A7N0ZR56</accession>
<feature type="compositionally biased region" description="Polar residues" evidence="1">
    <location>
        <begin position="574"/>
        <end position="594"/>
    </location>
</feature>
<protein>
    <submittedName>
        <fullName evidence="2">Uncharacterized protein</fullName>
    </submittedName>
</protein>
<feature type="compositionally biased region" description="Polar residues" evidence="1">
    <location>
        <begin position="1706"/>
        <end position="1718"/>
    </location>
</feature>
<dbReference type="PANTHER" id="PTHR31267:SF2">
    <property type="entry name" value="EXPRESSED PROTEIN"/>
    <property type="match status" value="1"/>
</dbReference>
<feature type="region of interest" description="Disordered" evidence="1">
    <location>
        <begin position="318"/>
        <end position="344"/>
    </location>
</feature>
<feature type="compositionally biased region" description="Polar residues" evidence="1">
    <location>
        <begin position="895"/>
        <end position="909"/>
    </location>
</feature>
<feature type="region of interest" description="Disordered" evidence="1">
    <location>
        <begin position="1700"/>
        <end position="1729"/>
    </location>
</feature>
<feature type="compositionally biased region" description="Polar residues" evidence="1">
    <location>
        <begin position="40"/>
        <end position="59"/>
    </location>
</feature>
<dbReference type="EnsemblPlants" id="Kaladp0018s0021.1.v1.1">
    <property type="protein sequence ID" value="Kaladp0018s0021.1.v1.1"/>
    <property type="gene ID" value="Kaladp0018s0021.v1.1"/>
</dbReference>
<feature type="region of interest" description="Disordered" evidence="1">
    <location>
        <begin position="650"/>
        <end position="768"/>
    </location>
</feature>
<feature type="compositionally biased region" description="Polar residues" evidence="1">
    <location>
        <begin position="1018"/>
        <end position="1038"/>
    </location>
</feature>
<sequence length="1741" mass="190255">MPGSEGGDRVHNFFDQEKSSHQHLQVADGSRLVLSGFHWSGNQRQGSSPLNFSPEQSASDPDRGNLDRQSSLAYGPPFSQSPLRPHFMVNPHLKQHADFNGYIHDHHLLQAKNYQINVTGMNREPNQHNPFSRGLSNSGAQYGSGSEQYRDTRLEPTESHVNFDFLGSRQQMNTQQLAMVQSSPRQHSGLNERQLLQQQAMLRNLYEVQRQQQLQQLDVRQVNSVNHLSAGQQRPKDPSASLNNITPFQDGSNYAWMSQHGAGNPSWLQGAVSPVMQGTSNGLPYPTEQSASPHIMGFSPQSADPSLYGFPISNARGSSSHCSYSTEKPMPSSQQEPNESNPLLANQHGTLLGQVNSQDRDFGSGSCYQVNNNLTNASGQGSYPGTTMGKLLQAESQQKNPSLESQEIQGLLSTFKNSKEKTVAQTVLQDAAPLDPTEEQFLFGSDDNIWDAFRKSSNSGQNDNKTVGGSEFQNPFPSMQSGSWSALMQSALAETCSGDTGNQEEWSSLNLSSKPASAGREPLAFSNSEKLRTRATNGNSDIAPSLIAEHYMSSGRGKANNSCSVQGLPLSSLHSSSDANERFQSNSASKSNLQIPDGNRWLHNSNVKALSEDNQAHSKSGHHPVVALDLKGLSGALAPQHGASLNNISVQASSKSSHGNHLGFVPGEESPMKSTSNENTMHHLQEKQKRFMHEEMQEDKPAWARNSCHSSPPHTGQLNSNSCVESDPTRNSAYDKPNASQKPPTGHHFNHWKNVGSIPKVGSENMGKSQHPLEARLHVFDSSVNSSDREIQQRGMGDSGRQENSGHVQQSNFWDNTSSNGLKDPIKSGQCDPIVGVGKQKTSDQVSGKTHGLRKFQFHPMGNLDENTQTYFGMKHTDKIQAMPSEHRLFAGQGPKSSSQNDKGQGSNTHIDMRKLHEASSVGFSMKNVASKSFDKYGSFHSANKTFQSSQNMLELLNKADQSREDSAEASRNSSDQNMFSEKPGAESPDASMSHLQRNQSSGSHAYGLQLGPPHQRFPTQTRDSSQSLPHAPNSLSLNSGQLVQHCTSDTSQAELVDASSGFLGQSVNSVSLHKVQESSTAPITSGFPNMRNLYQKQTGTVSLQPSSDHCMSVDKNVSQLDHTDDMRSKASTLQSSIGSQFDAMGSNRNPVTLVSSSFQPDENIRSNVRSGQAFHVGFPNSWTNAPKQQTSSFAMSHKAQPDSFVFQSHMKTSGIPQVMKDEQILTVRGNDSAGSGERDTNSTSMPSKEDQQAIESSSKSAVHDETGPALKAANIPVKDGFLLSASAAHPNCETSRTSISDTKPQNSYSLLHQLQVMRGTESDLNTRDSKRLKMQDISSDALRSDNSNFILSGDSKSPNFISEPSSNQGKFVPSQHGSLHFQNMLAQNRHYSSPVISSLPLPQISPQMAPSWFERYGSFNREQHVPAYDVQKHSLSQPLDLSQIPDNSSTGFLAQSLVEPILTSSAAYHVGDSKHSVALEPVVFEQSSLAQLTAPTASHGLVSAIPHKRKTATSELVPWCKEMAQHGLLYLPNISASEVKWASATKRIPEKVMDEVEQAEGRTVMLNHKGRLVLTTQLMQQLLQPPPASVISSDAYVNYENVVYFTSRESCGTACCLSGSKNPCIMSSNHNDMISKKVPGQGDYFLSKVENDFLVRAAKLENALLSLEKQTSFLDLRTEWQDLEKFSVINRFAKFHGRGQAEGPETSNSAMNSQSHGPQRYVSALPSPRNLPDTVQCLSL</sequence>
<feature type="region of interest" description="Disordered" evidence="1">
    <location>
        <begin position="780"/>
        <end position="829"/>
    </location>
</feature>
<dbReference type="Gramene" id="Kaladp0018s0021.1.v1.1">
    <property type="protein sequence ID" value="Kaladp0018s0021.1.v1.1"/>
    <property type="gene ID" value="Kaladp0018s0021.v1.1"/>
</dbReference>
<organism evidence="2 3">
    <name type="scientific">Kalanchoe fedtschenkoi</name>
    <name type="common">Lavender scallops</name>
    <name type="synonym">South American air plant</name>
    <dbReference type="NCBI Taxonomy" id="63787"/>
    <lineage>
        <taxon>Eukaryota</taxon>
        <taxon>Viridiplantae</taxon>
        <taxon>Streptophyta</taxon>
        <taxon>Embryophyta</taxon>
        <taxon>Tracheophyta</taxon>
        <taxon>Spermatophyta</taxon>
        <taxon>Magnoliopsida</taxon>
        <taxon>eudicotyledons</taxon>
        <taxon>Gunneridae</taxon>
        <taxon>Pentapetalae</taxon>
        <taxon>Saxifragales</taxon>
        <taxon>Crassulaceae</taxon>
        <taxon>Kalanchoe</taxon>
    </lineage>
</organism>
<feature type="compositionally biased region" description="Polar residues" evidence="1">
    <location>
        <begin position="994"/>
        <end position="1004"/>
    </location>
</feature>
<feature type="region of interest" description="Disordered" evidence="1">
    <location>
        <begin position="960"/>
        <end position="1038"/>
    </location>
</feature>
<feature type="compositionally biased region" description="Polar residues" evidence="1">
    <location>
        <begin position="970"/>
        <end position="980"/>
    </location>
</feature>
<feature type="region of interest" description="Disordered" evidence="1">
    <location>
        <begin position="268"/>
        <end position="292"/>
    </location>
</feature>
<feature type="compositionally biased region" description="Polar residues" evidence="1">
    <location>
        <begin position="802"/>
        <end position="821"/>
    </location>
</feature>
<feature type="compositionally biased region" description="Polar residues" evidence="1">
    <location>
        <begin position="67"/>
        <end position="82"/>
    </location>
</feature>
<keyword evidence="3" id="KW-1185">Reference proteome</keyword>
<evidence type="ECO:0000313" key="2">
    <source>
        <dbReference type="EnsemblPlants" id="Kaladp0018s0021.1.v1.1"/>
    </source>
</evidence>
<dbReference type="PANTHER" id="PTHR31267">
    <property type="entry name" value="DENTIN SIALOPHOSPHOPROTEIN-LIKE PROTEIN"/>
    <property type="match status" value="1"/>
</dbReference>
<proteinExistence type="predicted"/>
<feature type="region of interest" description="Disordered" evidence="1">
    <location>
        <begin position="1"/>
        <end position="26"/>
    </location>
</feature>
<feature type="compositionally biased region" description="Basic and acidic residues" evidence="1">
    <location>
        <begin position="1"/>
        <end position="20"/>
    </location>
</feature>
<evidence type="ECO:0000256" key="1">
    <source>
        <dbReference type="SAM" id="MobiDB-lite"/>
    </source>
</evidence>
<feature type="region of interest" description="Disordered" evidence="1">
    <location>
        <begin position="1229"/>
        <end position="1269"/>
    </location>
</feature>
<reference evidence="2" key="1">
    <citation type="submission" date="2021-01" db="UniProtKB">
        <authorList>
            <consortium name="EnsemblPlants"/>
        </authorList>
    </citation>
    <scope>IDENTIFICATION</scope>
</reference>
<feature type="compositionally biased region" description="Basic and acidic residues" evidence="1">
    <location>
        <begin position="680"/>
        <end position="702"/>
    </location>
</feature>
<feature type="region of interest" description="Disordered" evidence="1">
    <location>
        <begin position="38"/>
        <end position="86"/>
    </location>
</feature>